<dbReference type="Proteomes" id="UP001454036">
    <property type="component" value="Unassembled WGS sequence"/>
</dbReference>
<keyword evidence="1" id="KW-0378">Hydrolase</keyword>
<dbReference type="GO" id="GO:0006310">
    <property type="term" value="P:DNA recombination"/>
    <property type="evidence" value="ECO:0007669"/>
    <property type="project" value="UniProtKB-KW"/>
</dbReference>
<keyword evidence="1" id="KW-0227">DNA damage</keyword>
<proteinExistence type="inferred from homology"/>
<dbReference type="EMBL" id="BAABME010003264">
    <property type="protein sequence ID" value="GAA0158114.1"/>
    <property type="molecule type" value="Genomic_DNA"/>
</dbReference>
<comment type="catalytic activity">
    <reaction evidence="1">
        <text>ATP + H2O = ADP + phosphate + H(+)</text>
        <dbReference type="Rhea" id="RHEA:13065"/>
        <dbReference type="ChEBI" id="CHEBI:15377"/>
        <dbReference type="ChEBI" id="CHEBI:15378"/>
        <dbReference type="ChEBI" id="CHEBI:30616"/>
        <dbReference type="ChEBI" id="CHEBI:43474"/>
        <dbReference type="ChEBI" id="CHEBI:456216"/>
        <dbReference type="EC" id="5.6.2.3"/>
    </reaction>
</comment>
<keyword evidence="1" id="KW-0067">ATP-binding</keyword>
<dbReference type="Pfam" id="PF05970">
    <property type="entry name" value="PIF1"/>
    <property type="match status" value="1"/>
</dbReference>
<comment type="similarity">
    <text evidence="1">Belongs to the helicase family.</text>
</comment>
<dbReference type="InterPro" id="IPR027417">
    <property type="entry name" value="P-loop_NTPase"/>
</dbReference>
<dbReference type="GO" id="GO:0006281">
    <property type="term" value="P:DNA repair"/>
    <property type="evidence" value="ECO:0007669"/>
    <property type="project" value="UniProtKB-KW"/>
</dbReference>
<protein>
    <recommendedName>
        <fullName evidence="1">ATP-dependent DNA helicase</fullName>
        <ecNumber evidence="1">5.6.2.3</ecNumber>
    </recommendedName>
</protein>
<dbReference type="GO" id="GO:0000723">
    <property type="term" value="P:telomere maintenance"/>
    <property type="evidence" value="ECO:0007669"/>
    <property type="project" value="InterPro"/>
</dbReference>
<gene>
    <name evidence="3" type="ORF">LIER_15221</name>
</gene>
<evidence type="ECO:0000259" key="2">
    <source>
        <dbReference type="Pfam" id="PF05970"/>
    </source>
</evidence>
<dbReference type="GO" id="GO:0016787">
    <property type="term" value="F:hydrolase activity"/>
    <property type="evidence" value="ECO:0007669"/>
    <property type="project" value="UniProtKB-KW"/>
</dbReference>
<comment type="cofactor">
    <cofactor evidence="1">
        <name>Mg(2+)</name>
        <dbReference type="ChEBI" id="CHEBI:18420"/>
    </cofactor>
</comment>
<dbReference type="AlphaFoldDB" id="A0AAV3Q247"/>
<dbReference type="GO" id="GO:0043139">
    <property type="term" value="F:5'-3' DNA helicase activity"/>
    <property type="evidence" value="ECO:0007669"/>
    <property type="project" value="UniProtKB-EC"/>
</dbReference>
<keyword evidence="4" id="KW-1185">Reference proteome</keyword>
<evidence type="ECO:0000313" key="4">
    <source>
        <dbReference type="Proteomes" id="UP001454036"/>
    </source>
</evidence>
<dbReference type="EC" id="5.6.2.3" evidence="1"/>
<keyword evidence="1" id="KW-0547">Nucleotide-binding</keyword>
<feature type="domain" description="DNA helicase Pif1-like DEAD-box helicase" evidence="2">
    <location>
        <begin position="41"/>
        <end position="82"/>
    </location>
</feature>
<dbReference type="InterPro" id="IPR010285">
    <property type="entry name" value="DNA_helicase_pif1-like_DEAD"/>
</dbReference>
<keyword evidence="1" id="KW-0347">Helicase</keyword>
<reference evidence="3 4" key="1">
    <citation type="submission" date="2024-01" db="EMBL/GenBank/DDBJ databases">
        <title>The complete chloroplast genome sequence of Lithospermum erythrorhizon: insights into the phylogenetic relationship among Boraginaceae species and the maternal lineages of purple gromwells.</title>
        <authorList>
            <person name="Okada T."/>
            <person name="Watanabe K."/>
        </authorList>
    </citation>
    <scope>NUCLEOTIDE SEQUENCE [LARGE SCALE GENOMIC DNA]</scope>
</reference>
<sequence length="111" mass="12497">MNKNLKVDNLCGMEEVLYKVLGGINDILKSLEEDLYALNELNKKQKEAFDILFNRAMSNTGGAFFLDGPGGTGKNFLYKEVELHTQGLKYQLRQNLVINAKYPSKVVKPSL</sequence>
<keyword evidence="1" id="KW-0234">DNA repair</keyword>
<name>A0AAV3Q247_LITER</name>
<accession>A0AAV3Q247</accession>
<evidence type="ECO:0000313" key="3">
    <source>
        <dbReference type="EMBL" id="GAA0158114.1"/>
    </source>
</evidence>
<evidence type="ECO:0000256" key="1">
    <source>
        <dbReference type="RuleBase" id="RU363044"/>
    </source>
</evidence>
<dbReference type="Gene3D" id="3.40.50.300">
    <property type="entry name" value="P-loop containing nucleotide triphosphate hydrolases"/>
    <property type="match status" value="1"/>
</dbReference>
<keyword evidence="1" id="KW-0233">DNA recombination</keyword>
<dbReference type="GO" id="GO:0005524">
    <property type="term" value="F:ATP binding"/>
    <property type="evidence" value="ECO:0007669"/>
    <property type="project" value="UniProtKB-KW"/>
</dbReference>
<comment type="caution">
    <text evidence="3">The sequence shown here is derived from an EMBL/GenBank/DDBJ whole genome shotgun (WGS) entry which is preliminary data.</text>
</comment>
<dbReference type="SUPFAM" id="SSF52540">
    <property type="entry name" value="P-loop containing nucleoside triphosphate hydrolases"/>
    <property type="match status" value="1"/>
</dbReference>
<organism evidence="3 4">
    <name type="scientific">Lithospermum erythrorhizon</name>
    <name type="common">Purple gromwell</name>
    <name type="synonym">Lithospermum officinale var. erythrorhizon</name>
    <dbReference type="NCBI Taxonomy" id="34254"/>
    <lineage>
        <taxon>Eukaryota</taxon>
        <taxon>Viridiplantae</taxon>
        <taxon>Streptophyta</taxon>
        <taxon>Embryophyta</taxon>
        <taxon>Tracheophyta</taxon>
        <taxon>Spermatophyta</taxon>
        <taxon>Magnoliopsida</taxon>
        <taxon>eudicotyledons</taxon>
        <taxon>Gunneridae</taxon>
        <taxon>Pentapetalae</taxon>
        <taxon>asterids</taxon>
        <taxon>lamiids</taxon>
        <taxon>Boraginales</taxon>
        <taxon>Boraginaceae</taxon>
        <taxon>Boraginoideae</taxon>
        <taxon>Lithospermeae</taxon>
        <taxon>Lithospermum</taxon>
    </lineage>
</organism>